<dbReference type="Pfam" id="PF00563">
    <property type="entry name" value="EAL"/>
    <property type="match status" value="1"/>
</dbReference>
<name>L0A0C0_DEIPD</name>
<dbReference type="InterPro" id="IPR043128">
    <property type="entry name" value="Rev_trsase/Diguanyl_cyclase"/>
</dbReference>
<keyword evidence="1" id="KW-0472">Membrane</keyword>
<accession>L0A0C0</accession>
<dbReference type="KEGG" id="dpd:Deipe_1772"/>
<dbReference type="PROSITE" id="PS50883">
    <property type="entry name" value="EAL"/>
    <property type="match status" value="1"/>
</dbReference>
<evidence type="ECO:0000259" key="3">
    <source>
        <dbReference type="PROSITE" id="PS50887"/>
    </source>
</evidence>
<dbReference type="AlphaFoldDB" id="L0A0C0"/>
<dbReference type="SMART" id="SM00267">
    <property type="entry name" value="GGDEF"/>
    <property type="match status" value="1"/>
</dbReference>
<dbReference type="SUPFAM" id="SSF141868">
    <property type="entry name" value="EAL domain-like"/>
    <property type="match status" value="1"/>
</dbReference>
<dbReference type="Gene3D" id="3.20.20.450">
    <property type="entry name" value="EAL domain"/>
    <property type="match status" value="1"/>
</dbReference>
<organism evidence="4 5">
    <name type="scientific">Deinococcus peraridilitoris (strain DSM 19664 / LMG 22246 / CIP 109416 / KR-200)</name>
    <dbReference type="NCBI Taxonomy" id="937777"/>
    <lineage>
        <taxon>Bacteria</taxon>
        <taxon>Thermotogati</taxon>
        <taxon>Deinococcota</taxon>
        <taxon>Deinococci</taxon>
        <taxon>Deinococcales</taxon>
        <taxon>Deinococcaceae</taxon>
        <taxon>Deinococcus</taxon>
    </lineage>
</organism>
<evidence type="ECO:0000256" key="1">
    <source>
        <dbReference type="SAM" id="Phobius"/>
    </source>
</evidence>
<dbReference type="PROSITE" id="PS50887">
    <property type="entry name" value="GGDEF"/>
    <property type="match status" value="1"/>
</dbReference>
<sequence length="638" mass="69413">MKNTLTLPTTLAASHPVQFGLSGRLLLFVLPIIALAFLTAWLLGMSSGRLAAFDAFAYPLMFAGIVALELLLLARRHAKTVVTAAVLLSASGFFLAKLVFLVLFAPQGEALAFGFSQSFLWTAGVFVLSFFLPSARLARRVSFAFLVALVVTSLVCVVVAGALDGSRLSAELLNVLVQLNLACLVFFVLARGSHQSTEEHARAVAHTEAVEALLNADALTGLPNRRFLEAHLQQLIGAPEKARKFSVVYLDLDGFKLINDTLGHAAGDEALQEAALRFMTCRRPDEVVARISGDEFVVVLPEREEQACERVDCFLETLRRPLLIEGQVVYLTASAGISHFPQHGENASELLRHADSAMYHVKRRGRNGLRVFEPSNVEQEIGRTLTRDLTAALREGQFSLAYQPLLDLQTRTTVKVEALLRWTHPLHGPISPATFIPLAEVSGLIVPLGDWVLHEACAQVRRWQEAGLRVGVCVNVAPLQFAQPGFVGKVLETVRAHGIPHGALELELTEGALLADPTGVRQALHELKAAGVRTALDDFGTGYSSLSQLRDLPIQTLKIDRSFVRDLEQPGEACQYTEVLIQAVLAVARTLHLGVVAEGIETEAQLRRLREFGVTVGQGYLFSPPRPAAEIEGLSGHL</sequence>
<reference evidence="5" key="1">
    <citation type="submission" date="2012-03" db="EMBL/GenBank/DDBJ databases">
        <title>Complete sequence of chromosome of Deinococcus peraridilitoris DSM 19664.</title>
        <authorList>
            <person name="Lucas S."/>
            <person name="Copeland A."/>
            <person name="Lapidus A."/>
            <person name="Glavina del Rio T."/>
            <person name="Dalin E."/>
            <person name="Tice H."/>
            <person name="Bruce D."/>
            <person name="Goodwin L."/>
            <person name="Pitluck S."/>
            <person name="Peters L."/>
            <person name="Mikhailova N."/>
            <person name="Lu M."/>
            <person name="Kyrpides N."/>
            <person name="Mavromatis K."/>
            <person name="Ivanova N."/>
            <person name="Brettin T."/>
            <person name="Detter J.C."/>
            <person name="Han C."/>
            <person name="Larimer F."/>
            <person name="Land M."/>
            <person name="Hauser L."/>
            <person name="Markowitz V."/>
            <person name="Cheng J.-F."/>
            <person name="Hugenholtz P."/>
            <person name="Woyke T."/>
            <person name="Wu D."/>
            <person name="Pukall R."/>
            <person name="Steenblock K."/>
            <person name="Brambilla E."/>
            <person name="Klenk H.-P."/>
            <person name="Eisen J.A."/>
        </authorList>
    </citation>
    <scope>NUCLEOTIDE SEQUENCE [LARGE SCALE GENOMIC DNA]</scope>
    <source>
        <strain evidence="5">DSM 19664 / LMG 22246 / CIP 109416 / KR-200</strain>
    </source>
</reference>
<dbReference type="HOGENOM" id="CLU_000445_70_50_0"/>
<keyword evidence="1" id="KW-0812">Transmembrane</keyword>
<evidence type="ECO:0000313" key="5">
    <source>
        <dbReference type="Proteomes" id="UP000010467"/>
    </source>
</evidence>
<keyword evidence="1" id="KW-1133">Transmembrane helix</keyword>
<dbReference type="EMBL" id="CP003382">
    <property type="protein sequence ID" value="AFZ67291.1"/>
    <property type="molecule type" value="Genomic_DNA"/>
</dbReference>
<feature type="domain" description="GGDEF" evidence="3">
    <location>
        <begin position="243"/>
        <end position="374"/>
    </location>
</feature>
<dbReference type="Proteomes" id="UP000010467">
    <property type="component" value="Chromosome"/>
</dbReference>
<dbReference type="InterPro" id="IPR052155">
    <property type="entry name" value="Biofilm_reg_signaling"/>
</dbReference>
<dbReference type="STRING" id="937777.Deipe_1772"/>
<dbReference type="InterPro" id="IPR001633">
    <property type="entry name" value="EAL_dom"/>
</dbReference>
<feature type="transmembrane region" description="Helical" evidence="1">
    <location>
        <begin position="56"/>
        <end position="74"/>
    </location>
</feature>
<dbReference type="NCBIfam" id="TIGR00254">
    <property type="entry name" value="GGDEF"/>
    <property type="match status" value="1"/>
</dbReference>
<dbReference type="PANTHER" id="PTHR44757:SF2">
    <property type="entry name" value="BIOFILM ARCHITECTURE MAINTENANCE PROTEIN MBAA"/>
    <property type="match status" value="1"/>
</dbReference>
<evidence type="ECO:0000313" key="4">
    <source>
        <dbReference type="EMBL" id="AFZ67291.1"/>
    </source>
</evidence>
<feature type="transmembrane region" description="Helical" evidence="1">
    <location>
        <begin position="110"/>
        <end position="131"/>
    </location>
</feature>
<feature type="domain" description="EAL" evidence="2">
    <location>
        <begin position="382"/>
        <end position="638"/>
    </location>
</feature>
<protein>
    <submittedName>
        <fullName evidence="4">Diguanylate cyclase (GGDEF) domain-containing protein</fullName>
    </submittedName>
</protein>
<dbReference type="Gene3D" id="3.30.70.270">
    <property type="match status" value="1"/>
</dbReference>
<dbReference type="InterPro" id="IPR000160">
    <property type="entry name" value="GGDEF_dom"/>
</dbReference>
<dbReference type="PATRIC" id="fig|937777.3.peg.1774"/>
<evidence type="ECO:0000259" key="2">
    <source>
        <dbReference type="PROSITE" id="PS50883"/>
    </source>
</evidence>
<dbReference type="SUPFAM" id="SSF55073">
    <property type="entry name" value="Nucleotide cyclase"/>
    <property type="match status" value="1"/>
</dbReference>
<feature type="transmembrane region" description="Helical" evidence="1">
    <location>
        <begin position="25"/>
        <end position="44"/>
    </location>
</feature>
<feature type="transmembrane region" description="Helical" evidence="1">
    <location>
        <begin position="81"/>
        <end position="104"/>
    </location>
</feature>
<dbReference type="CDD" id="cd01949">
    <property type="entry name" value="GGDEF"/>
    <property type="match status" value="1"/>
</dbReference>
<dbReference type="InterPro" id="IPR029787">
    <property type="entry name" value="Nucleotide_cyclase"/>
</dbReference>
<feature type="transmembrane region" description="Helical" evidence="1">
    <location>
        <begin position="143"/>
        <end position="163"/>
    </location>
</feature>
<dbReference type="SMART" id="SM00052">
    <property type="entry name" value="EAL"/>
    <property type="match status" value="1"/>
</dbReference>
<dbReference type="InterPro" id="IPR035919">
    <property type="entry name" value="EAL_sf"/>
</dbReference>
<keyword evidence="5" id="KW-1185">Reference proteome</keyword>
<dbReference type="PANTHER" id="PTHR44757">
    <property type="entry name" value="DIGUANYLATE CYCLASE DGCP"/>
    <property type="match status" value="1"/>
</dbReference>
<dbReference type="RefSeq" id="WP_015235596.1">
    <property type="nucleotide sequence ID" value="NC_019793.1"/>
</dbReference>
<gene>
    <name evidence="4" type="ordered locus">Deipe_1772</name>
</gene>
<dbReference type="CDD" id="cd01948">
    <property type="entry name" value="EAL"/>
    <property type="match status" value="1"/>
</dbReference>
<dbReference type="OrthoDB" id="67308at2"/>
<dbReference type="eggNOG" id="COG5001">
    <property type="taxonomic scope" value="Bacteria"/>
</dbReference>
<proteinExistence type="predicted"/>
<dbReference type="Pfam" id="PF00990">
    <property type="entry name" value="GGDEF"/>
    <property type="match status" value="1"/>
</dbReference>